<dbReference type="Proteomes" id="UP001176468">
    <property type="component" value="Unassembled WGS sequence"/>
</dbReference>
<keyword evidence="1" id="KW-0812">Transmembrane</keyword>
<reference evidence="2" key="1">
    <citation type="submission" date="2023-07" db="EMBL/GenBank/DDBJ databases">
        <authorList>
            <person name="Kim M.K."/>
        </authorList>
    </citation>
    <scope>NUCLEOTIDE SEQUENCE</scope>
    <source>
        <strain evidence="2">CA1-15</strain>
    </source>
</reference>
<sequence>MLIVRFRQTFRERASEWVVSFILCFWGFTVLQSVGLFDRPFYAPLSHAAPQSVWGWGAFMIGLLRLVVLFINGAWWRTPMFRQIGAGFGMMVWIMLMMGALSIEWRSPAIAAYLGLFALDALNLSFASRDAANSTRGSRAHGSD</sequence>
<dbReference type="EMBL" id="JAUQSZ010000009">
    <property type="protein sequence ID" value="MDO7843467.1"/>
    <property type="molecule type" value="Genomic_DNA"/>
</dbReference>
<proteinExistence type="predicted"/>
<evidence type="ECO:0000313" key="3">
    <source>
        <dbReference type="Proteomes" id="UP001176468"/>
    </source>
</evidence>
<feature type="transmembrane region" description="Helical" evidence="1">
    <location>
        <begin position="109"/>
        <end position="127"/>
    </location>
</feature>
<comment type="caution">
    <text evidence="2">The sequence shown here is derived from an EMBL/GenBank/DDBJ whole genome shotgun (WGS) entry which is preliminary data.</text>
</comment>
<keyword evidence="1" id="KW-0472">Membrane</keyword>
<keyword evidence="1" id="KW-1133">Transmembrane helix</keyword>
<accession>A0ABT9A1Y9</accession>
<feature type="transmembrane region" description="Helical" evidence="1">
    <location>
        <begin position="14"/>
        <end position="34"/>
    </location>
</feature>
<dbReference type="RefSeq" id="WP_304561918.1">
    <property type="nucleotide sequence ID" value="NZ_JAUQSZ010000009.1"/>
</dbReference>
<organism evidence="2 3">
    <name type="scientific">Sphingomonas immobilis</name>
    <dbReference type="NCBI Taxonomy" id="3063997"/>
    <lineage>
        <taxon>Bacteria</taxon>
        <taxon>Pseudomonadati</taxon>
        <taxon>Pseudomonadota</taxon>
        <taxon>Alphaproteobacteria</taxon>
        <taxon>Sphingomonadales</taxon>
        <taxon>Sphingomonadaceae</taxon>
        <taxon>Sphingomonas</taxon>
    </lineage>
</organism>
<feature type="transmembrane region" description="Helical" evidence="1">
    <location>
        <begin position="84"/>
        <end position="103"/>
    </location>
</feature>
<keyword evidence="3" id="KW-1185">Reference proteome</keyword>
<evidence type="ECO:0000256" key="1">
    <source>
        <dbReference type="SAM" id="Phobius"/>
    </source>
</evidence>
<feature type="transmembrane region" description="Helical" evidence="1">
    <location>
        <begin position="54"/>
        <end position="72"/>
    </location>
</feature>
<name>A0ABT9A1Y9_9SPHN</name>
<gene>
    <name evidence="2" type="ORF">Q5H94_14115</name>
</gene>
<protein>
    <submittedName>
        <fullName evidence="2">Uncharacterized protein</fullName>
    </submittedName>
</protein>
<evidence type="ECO:0000313" key="2">
    <source>
        <dbReference type="EMBL" id="MDO7843467.1"/>
    </source>
</evidence>